<gene>
    <name evidence="1" type="ORF">S03H2_70099</name>
</gene>
<dbReference type="EMBL" id="BARU01046481">
    <property type="protein sequence ID" value="GAI01999.1"/>
    <property type="molecule type" value="Genomic_DNA"/>
</dbReference>
<comment type="caution">
    <text evidence="1">The sequence shown here is derived from an EMBL/GenBank/DDBJ whole genome shotgun (WGS) entry which is preliminary data.</text>
</comment>
<proteinExistence type="predicted"/>
<accession>X1M6N9</accession>
<dbReference type="AlphaFoldDB" id="X1M6N9"/>
<evidence type="ECO:0000313" key="1">
    <source>
        <dbReference type="EMBL" id="GAI01999.1"/>
    </source>
</evidence>
<name>X1M6N9_9ZZZZ</name>
<organism evidence="1">
    <name type="scientific">marine sediment metagenome</name>
    <dbReference type="NCBI Taxonomy" id="412755"/>
    <lineage>
        <taxon>unclassified sequences</taxon>
        <taxon>metagenomes</taxon>
        <taxon>ecological metagenomes</taxon>
    </lineage>
</organism>
<reference evidence="1" key="1">
    <citation type="journal article" date="2014" name="Front. Microbiol.">
        <title>High frequency of phylogenetically diverse reductive dehalogenase-homologous genes in deep subseafloor sedimentary metagenomes.</title>
        <authorList>
            <person name="Kawai M."/>
            <person name="Futagami T."/>
            <person name="Toyoda A."/>
            <person name="Takaki Y."/>
            <person name="Nishi S."/>
            <person name="Hori S."/>
            <person name="Arai W."/>
            <person name="Tsubouchi T."/>
            <person name="Morono Y."/>
            <person name="Uchiyama I."/>
            <person name="Ito T."/>
            <person name="Fujiyama A."/>
            <person name="Inagaki F."/>
            <person name="Takami H."/>
        </authorList>
    </citation>
    <scope>NUCLEOTIDE SEQUENCE</scope>
    <source>
        <strain evidence="1">Expedition CK06-06</strain>
    </source>
</reference>
<protein>
    <submittedName>
        <fullName evidence="1">Uncharacterized protein</fullName>
    </submittedName>
</protein>
<sequence>MDIEPKCGFSCLKTNKCEYKECNLEFNDKGTLTLDSISELPKGTLNLIGE</sequence>